<dbReference type="InterPro" id="IPR011993">
    <property type="entry name" value="PH-like_dom_sf"/>
</dbReference>
<dbReference type="CDD" id="cd13326">
    <property type="entry name" value="PH_CNK_insect-like"/>
    <property type="match status" value="1"/>
</dbReference>
<feature type="domain" description="CRIC" evidence="7">
    <location>
        <begin position="82"/>
        <end position="169"/>
    </location>
</feature>
<dbReference type="SUPFAM" id="SSF50729">
    <property type="entry name" value="PH domain-like"/>
    <property type="match status" value="1"/>
</dbReference>
<dbReference type="Pfam" id="PF10534">
    <property type="entry name" value="CRIC_ras_sig"/>
    <property type="match status" value="1"/>
</dbReference>
<proteinExistence type="inferred from homology"/>
<evidence type="ECO:0000313" key="8">
    <source>
        <dbReference type="Proteomes" id="UP000695000"/>
    </source>
</evidence>
<evidence type="ECO:0000256" key="3">
    <source>
        <dbReference type="SAM" id="MobiDB-lite"/>
    </source>
</evidence>
<dbReference type="SUPFAM" id="SSF50156">
    <property type="entry name" value="PDZ domain-like"/>
    <property type="match status" value="1"/>
</dbReference>
<name>A0ABM1ND65_NICVS</name>
<protein>
    <submittedName>
        <fullName evidence="9">Uncharacterized protein LOC108568289</fullName>
    </submittedName>
</protein>
<dbReference type="Pfam" id="PF00536">
    <property type="entry name" value="SAM_1"/>
    <property type="match status" value="1"/>
</dbReference>
<keyword evidence="8" id="KW-1185">Reference proteome</keyword>
<feature type="region of interest" description="Disordered" evidence="3">
    <location>
        <begin position="582"/>
        <end position="619"/>
    </location>
</feature>
<dbReference type="InterPro" id="IPR049628">
    <property type="entry name" value="CNK1-3_SAM"/>
</dbReference>
<keyword evidence="2" id="KW-0597">Phosphoprotein</keyword>
<dbReference type="PROSITE" id="PS51290">
    <property type="entry name" value="CRIC"/>
    <property type="match status" value="1"/>
</dbReference>
<dbReference type="SMART" id="SM00233">
    <property type="entry name" value="PH"/>
    <property type="match status" value="1"/>
</dbReference>
<dbReference type="Pfam" id="PF00169">
    <property type="entry name" value="PH"/>
    <property type="match status" value="1"/>
</dbReference>
<feature type="domain" description="SAM" evidence="5">
    <location>
        <begin position="9"/>
        <end position="74"/>
    </location>
</feature>
<dbReference type="InterPro" id="IPR001660">
    <property type="entry name" value="SAM"/>
</dbReference>
<feature type="compositionally biased region" description="Polar residues" evidence="3">
    <location>
        <begin position="1163"/>
        <end position="1174"/>
    </location>
</feature>
<gene>
    <name evidence="9" type="primary">LOC108568289</name>
</gene>
<dbReference type="SUPFAM" id="SSF47769">
    <property type="entry name" value="SAM/Pointed domain"/>
    <property type="match status" value="1"/>
</dbReference>
<dbReference type="InterPro" id="IPR036034">
    <property type="entry name" value="PDZ_sf"/>
</dbReference>
<comment type="similarity">
    <text evidence="1">Belongs to the CNKSR family.</text>
</comment>
<dbReference type="Gene3D" id="2.30.42.10">
    <property type="match status" value="1"/>
</dbReference>
<evidence type="ECO:0000259" key="7">
    <source>
        <dbReference type="PROSITE" id="PS51290"/>
    </source>
</evidence>
<dbReference type="PROSITE" id="PS50003">
    <property type="entry name" value="PH_DOMAIN"/>
    <property type="match status" value="1"/>
</dbReference>
<dbReference type="InterPro" id="IPR051566">
    <property type="entry name" value="CNKSR"/>
</dbReference>
<accession>A0ABM1ND65</accession>
<sequence length="1360" mass="154698">MAYVNVKDWSVEQVTEWLKGLDNSISHYTQSFLNNGVNGQQLLNIRLDDLEHLGVKILGHQEIIIESIVQLRNIHYELDKENLQLLALRLSCTANSLNKELQYNDNNTTVVQMQTLSDVHNVIKTIKPIVYWLNRSPFADNVEYTELKKELLMLGLEMATQGNRGKFSEQPNQSIRDNCEKLAKLADKIIQDSFDPIILQPATLDLTTLKKKEQDLGFSVLPSYNLVHQIADIKFGSPAQLSKKIDEGDEIIQINYQTVIGWETKKVLLLMQEPPTEIVLTLKKRPRHTKVYGQIYMKPYRLPSKKKAEKRWYENLPSPQLLQNYVLPQIPKITPIMDNIESDSGSECETPDSPLENSGRMIPFKPRSVLQRRNTITGATPTNKQSSHEIEQYWKLLKNEAKTTHASSYNLPTDKFEEDPMYLRDKSVSCSHGLELGERPTTVIGLTHNRKNSFKTDFPEKIKKNVNFDDTKIIINDISELKVDDRKSISTTSLSSLKDETIDFIDEAEDLQDRSKMTLDVDLIDTNKCVKEIVSCKTKLNKSPLKDTVLEDVHIDNIIMKFEVVDKPKKLSKKVPVVPQKPIVFPRPPKSRGKLDKSHSTPAYDLTSEEDIPKECPLTPMDENPIKLSAIEFPSNVAKENPRQLTHKLSFREVNELPKIPPQDIAKFSHQEKATKPIEVTFPQHDSLKYLQDNKSNNEDESMSFSQISEQDSKISQSTIRYELGIPTIHKVINCNSLALEVRKKSDVPPKPPPRTNIPESYKRKVLPPPEALNPKIAEVTMQLKLNEALEAAASIDFEPSAVSSPITKQPKEDVLKIDTKKSSPTNILGRAISKNKSAKKKNSLLLKRRKVSVSDVTPGEIQGYLYKRLRSKHNQNVHWEKRWFVLNQNCLYGFKSKESLKAECYIYLAGFTVTEATEVKSRPFAFKVYHTGTVFYFSAENHEILLSWTESITSATFNPDVSRSTDQILYSESDNDSDTETPSKSSTLEKPNDGIRKFNSLKKFTSKKRDSSDGITSLDRKWFFNKSSNKKNALPVPTAQFRSYRKVPASTTFGNFTSHIANYGAKSEIHDNISNLSMDSMSQINESYKLHSSNVSLDTEYKCNSSLYYDSFNQCMESNNTPEMVYPKKTHLRTSSDCSEPKKESSCFSKRSSSIKSGTHSFNTPKNSKNHSLPRTPKSAEPNFARHKSNSSKSLSKELSQGMIYCPQTTMNDVQFAQNRTLDGRKFNETPKCLKPAMHYTPLATPLSPEDKRFNTKFELNLDDRAVSNTSKSSKFRQLFMKQDSKKEKRLPKFSKSEDLGISPDSIVASSYLPEVSYSQVQSAPPSADYPGLEYPPVFKAETYSLSNPQSTLFRKQNK</sequence>
<feature type="region of interest" description="Disordered" evidence="3">
    <location>
        <begin position="744"/>
        <end position="769"/>
    </location>
</feature>
<feature type="compositionally biased region" description="Polar residues" evidence="3">
    <location>
        <begin position="981"/>
        <end position="990"/>
    </location>
</feature>
<reference evidence="9" key="1">
    <citation type="submission" date="2025-08" db="UniProtKB">
        <authorList>
            <consortium name="RefSeq"/>
        </authorList>
    </citation>
    <scope>IDENTIFICATION</scope>
    <source>
        <tissue evidence="9">Whole Larva</tissue>
    </source>
</reference>
<dbReference type="Pfam" id="PF00595">
    <property type="entry name" value="PDZ"/>
    <property type="match status" value="1"/>
</dbReference>
<dbReference type="InterPro" id="IPR017874">
    <property type="entry name" value="CRIC_domain"/>
</dbReference>
<dbReference type="PROSITE" id="PS50106">
    <property type="entry name" value="PDZ"/>
    <property type="match status" value="1"/>
</dbReference>
<dbReference type="GeneID" id="108568289"/>
<dbReference type="SMART" id="SM00454">
    <property type="entry name" value="SAM"/>
    <property type="match status" value="1"/>
</dbReference>
<dbReference type="PROSITE" id="PS50105">
    <property type="entry name" value="SAM_DOMAIN"/>
    <property type="match status" value="1"/>
</dbReference>
<feature type="compositionally biased region" description="Low complexity" evidence="3">
    <location>
        <begin position="1147"/>
        <end position="1162"/>
    </location>
</feature>
<dbReference type="InterPro" id="IPR013761">
    <property type="entry name" value="SAM/pointed_sf"/>
</dbReference>
<organism evidence="8 9">
    <name type="scientific">Nicrophorus vespilloides</name>
    <name type="common">Boreal carrion beetle</name>
    <dbReference type="NCBI Taxonomy" id="110193"/>
    <lineage>
        <taxon>Eukaryota</taxon>
        <taxon>Metazoa</taxon>
        <taxon>Ecdysozoa</taxon>
        <taxon>Arthropoda</taxon>
        <taxon>Hexapoda</taxon>
        <taxon>Insecta</taxon>
        <taxon>Pterygota</taxon>
        <taxon>Neoptera</taxon>
        <taxon>Endopterygota</taxon>
        <taxon>Coleoptera</taxon>
        <taxon>Polyphaga</taxon>
        <taxon>Staphyliniformia</taxon>
        <taxon>Silphidae</taxon>
        <taxon>Nicrophorinae</taxon>
        <taxon>Nicrophorus</taxon>
    </lineage>
</organism>
<dbReference type="Gene3D" id="1.10.150.50">
    <property type="entry name" value="Transcription Factor, Ets-1"/>
    <property type="match status" value="1"/>
</dbReference>
<evidence type="ECO:0000313" key="9">
    <source>
        <dbReference type="RefSeq" id="XP_017784765.1"/>
    </source>
</evidence>
<dbReference type="SMART" id="SM00228">
    <property type="entry name" value="PDZ"/>
    <property type="match status" value="1"/>
</dbReference>
<evidence type="ECO:0000259" key="5">
    <source>
        <dbReference type="PROSITE" id="PS50105"/>
    </source>
</evidence>
<dbReference type="PANTHER" id="PTHR12844:SF42">
    <property type="entry name" value="CONNECTOR ENHANCER OF KSR PROTEIN CNK"/>
    <property type="match status" value="1"/>
</dbReference>
<dbReference type="CDD" id="cd09511">
    <property type="entry name" value="SAM_CNK1_2_3-suppressor"/>
    <property type="match status" value="1"/>
</dbReference>
<evidence type="ECO:0000256" key="2">
    <source>
        <dbReference type="ARBA" id="ARBA00022553"/>
    </source>
</evidence>
<feature type="region of interest" description="Disordered" evidence="3">
    <location>
        <begin position="342"/>
        <end position="361"/>
    </location>
</feature>
<dbReference type="RefSeq" id="XP_017784765.1">
    <property type="nucleotide sequence ID" value="XM_017929276.1"/>
</dbReference>
<feature type="domain" description="PDZ" evidence="6">
    <location>
        <begin position="206"/>
        <end position="286"/>
    </location>
</feature>
<evidence type="ECO:0000259" key="6">
    <source>
        <dbReference type="PROSITE" id="PS50106"/>
    </source>
</evidence>
<dbReference type="Proteomes" id="UP000695000">
    <property type="component" value="Unplaced"/>
</dbReference>
<evidence type="ECO:0000256" key="1">
    <source>
        <dbReference type="ARBA" id="ARBA00009498"/>
    </source>
</evidence>
<feature type="region of interest" description="Disordered" evidence="3">
    <location>
        <begin position="1133"/>
        <end position="1194"/>
    </location>
</feature>
<dbReference type="InterPro" id="IPR001478">
    <property type="entry name" value="PDZ"/>
</dbReference>
<feature type="region of interest" description="Disordered" evidence="3">
    <location>
        <begin position="971"/>
        <end position="995"/>
    </location>
</feature>
<dbReference type="InterPro" id="IPR001849">
    <property type="entry name" value="PH_domain"/>
</dbReference>
<dbReference type="PANTHER" id="PTHR12844">
    <property type="entry name" value="CONNECTOR ENCHANCER OF KINASE SUPPRESSOR OF RAS"/>
    <property type="match status" value="1"/>
</dbReference>
<dbReference type="Gene3D" id="2.30.29.30">
    <property type="entry name" value="Pleckstrin-homology domain (PH domain)/Phosphotyrosine-binding domain (PTB)"/>
    <property type="match status" value="1"/>
</dbReference>
<feature type="domain" description="PH" evidence="4">
    <location>
        <begin position="859"/>
        <end position="958"/>
    </location>
</feature>
<evidence type="ECO:0000259" key="4">
    <source>
        <dbReference type="PROSITE" id="PS50003"/>
    </source>
</evidence>